<dbReference type="RefSeq" id="WP_114371711.1">
    <property type="nucleotide sequence ID" value="NZ_QPEX01000044.1"/>
</dbReference>
<evidence type="ECO:0000313" key="11">
    <source>
        <dbReference type="Proteomes" id="UP000253562"/>
    </source>
</evidence>
<dbReference type="PANTHER" id="PTHR33281:SF19">
    <property type="entry name" value="VOLTAGE-DEPENDENT ANION CHANNEL-FORMING PROTEIN YNEE"/>
    <property type="match status" value="1"/>
</dbReference>
<protein>
    <recommendedName>
        <fullName evidence="12">Bestrophin</fullName>
    </recommendedName>
</protein>
<dbReference type="OrthoDB" id="445589at2"/>
<keyword evidence="3" id="KW-1003">Cell membrane</keyword>
<dbReference type="PANTHER" id="PTHR33281">
    <property type="entry name" value="UPF0187 PROTEIN YNEE"/>
    <property type="match status" value="1"/>
</dbReference>
<keyword evidence="7 9" id="KW-0472">Membrane</keyword>
<keyword evidence="4 9" id="KW-0812">Transmembrane</keyword>
<dbReference type="GO" id="GO:0005886">
    <property type="term" value="C:plasma membrane"/>
    <property type="evidence" value="ECO:0007669"/>
    <property type="project" value="UniProtKB-SubCell"/>
</dbReference>
<dbReference type="EMBL" id="QPEX01000044">
    <property type="protein sequence ID" value="RCS42225.1"/>
    <property type="molecule type" value="Genomic_DNA"/>
</dbReference>
<evidence type="ECO:0000256" key="9">
    <source>
        <dbReference type="SAM" id="Phobius"/>
    </source>
</evidence>
<evidence type="ECO:0000256" key="4">
    <source>
        <dbReference type="ARBA" id="ARBA00022692"/>
    </source>
</evidence>
<evidence type="ECO:0008006" key="12">
    <source>
        <dbReference type="Google" id="ProtNLM"/>
    </source>
</evidence>
<comment type="caution">
    <text evidence="10">The sequence shown here is derived from an EMBL/GenBank/DDBJ whole genome shotgun (WGS) entry which is preliminary data.</text>
</comment>
<dbReference type="Pfam" id="PF25539">
    <property type="entry name" value="Bestrophin_2"/>
    <property type="match status" value="1"/>
</dbReference>
<comment type="similarity">
    <text evidence="8">Belongs to the anion channel-forming bestrophin (TC 1.A.46) family.</text>
</comment>
<evidence type="ECO:0000256" key="2">
    <source>
        <dbReference type="ARBA" id="ARBA00022448"/>
    </source>
</evidence>
<evidence type="ECO:0000256" key="6">
    <source>
        <dbReference type="ARBA" id="ARBA00023065"/>
    </source>
</evidence>
<organism evidence="10 11">
    <name type="scientific">Bremerella cremea</name>
    <dbReference type="NCBI Taxonomy" id="1031537"/>
    <lineage>
        <taxon>Bacteria</taxon>
        <taxon>Pseudomonadati</taxon>
        <taxon>Planctomycetota</taxon>
        <taxon>Planctomycetia</taxon>
        <taxon>Pirellulales</taxon>
        <taxon>Pirellulaceae</taxon>
        <taxon>Bremerella</taxon>
    </lineage>
</organism>
<comment type="subcellular location">
    <subcellularLocation>
        <location evidence="1">Cell membrane</location>
        <topology evidence="1">Multi-pass membrane protein</topology>
    </subcellularLocation>
</comment>
<accession>A0A368KP67</accession>
<feature type="transmembrane region" description="Helical" evidence="9">
    <location>
        <begin position="187"/>
        <end position="206"/>
    </location>
</feature>
<feature type="transmembrane region" description="Helical" evidence="9">
    <location>
        <begin position="37"/>
        <end position="54"/>
    </location>
</feature>
<proteinExistence type="inferred from homology"/>
<evidence type="ECO:0000256" key="3">
    <source>
        <dbReference type="ARBA" id="ARBA00022475"/>
    </source>
</evidence>
<evidence type="ECO:0000256" key="7">
    <source>
        <dbReference type="ARBA" id="ARBA00023136"/>
    </source>
</evidence>
<evidence type="ECO:0000256" key="5">
    <source>
        <dbReference type="ARBA" id="ARBA00022989"/>
    </source>
</evidence>
<evidence type="ECO:0000313" key="10">
    <source>
        <dbReference type="EMBL" id="RCS42225.1"/>
    </source>
</evidence>
<keyword evidence="6" id="KW-0406">Ion transport</keyword>
<evidence type="ECO:0000256" key="1">
    <source>
        <dbReference type="ARBA" id="ARBA00004651"/>
    </source>
</evidence>
<evidence type="ECO:0000256" key="8">
    <source>
        <dbReference type="ARBA" id="ARBA00034708"/>
    </source>
</evidence>
<dbReference type="GO" id="GO:0005254">
    <property type="term" value="F:chloride channel activity"/>
    <property type="evidence" value="ECO:0007669"/>
    <property type="project" value="InterPro"/>
</dbReference>
<sequence>MYRRLLLWLILLACYSVAAIAITQQFELPRWDWEDELTTALGVSIGVLLVFRNRSAYERWWEARQQWGKLINESRNLSVKVAAFAEIAPRDREIMAELLIAFPNALRMHLRGQRDPLPSIEALFPEIANAEHRPGYISLQIFKLLNKWNRDNSLFASIRILERQANGLLDVCGACERIRNTPMVPSYRFMAWFSVLLYCLAAPWPLGMNFEWYALPIILLSNSFLVAMEMVAETIEDPFGLEHDDLRLENYCKGIEAFVREMLG</sequence>
<keyword evidence="5 9" id="KW-1133">Transmembrane helix</keyword>
<gene>
    <name evidence="10" type="ORF">DTL42_20585</name>
</gene>
<reference evidence="10 11" key="1">
    <citation type="submission" date="2018-07" db="EMBL/GenBank/DDBJ databases">
        <title>Comparative genomes isolates from brazilian mangrove.</title>
        <authorList>
            <person name="De Araujo J.E."/>
            <person name="Taketani R.G."/>
            <person name="Silva M.C.P."/>
            <person name="Lourenco M.V."/>
            <person name="Oliveira V.M."/>
            <person name="Andreote F.D."/>
        </authorList>
    </citation>
    <scope>NUCLEOTIDE SEQUENCE [LARGE SCALE GENOMIC DNA]</scope>
    <source>
        <strain evidence="10 11">HEX PRIS-MGV</strain>
    </source>
</reference>
<dbReference type="AlphaFoldDB" id="A0A368KP67"/>
<name>A0A368KP67_9BACT</name>
<keyword evidence="2" id="KW-0813">Transport</keyword>
<dbReference type="Proteomes" id="UP000253562">
    <property type="component" value="Unassembled WGS sequence"/>
</dbReference>
<dbReference type="InterPro" id="IPR044669">
    <property type="entry name" value="YneE/VCCN1/2-like"/>
</dbReference>